<dbReference type="InterPro" id="IPR049554">
    <property type="entry name" value="DNMT3_ADD_PHD"/>
</dbReference>
<dbReference type="GO" id="GO:0048599">
    <property type="term" value="P:oocyte development"/>
    <property type="evidence" value="ECO:0007669"/>
    <property type="project" value="Ensembl"/>
</dbReference>
<dbReference type="GO" id="GO:0032259">
    <property type="term" value="P:methylation"/>
    <property type="evidence" value="ECO:0007669"/>
    <property type="project" value="Ensembl"/>
</dbReference>
<dbReference type="InterPro" id="IPR011011">
    <property type="entry name" value="Znf_FYVE_PHD"/>
</dbReference>
<dbReference type="Gene3D" id="3.40.50.150">
    <property type="entry name" value="Vaccinia Virus protein VP39"/>
    <property type="match status" value="1"/>
</dbReference>
<dbReference type="PANTHER" id="PTHR23068:SF13">
    <property type="entry name" value="DNA (CYTOSINE-5)-METHYLTRANSFERASE 3-LIKE"/>
    <property type="match status" value="1"/>
</dbReference>
<feature type="domain" description="PHD-type" evidence="6">
    <location>
        <begin position="61"/>
        <end position="193"/>
    </location>
</feature>
<dbReference type="GO" id="GO:0090310">
    <property type="term" value="P:negative regulation of DNA methylation-dependent heterochromatin formation"/>
    <property type="evidence" value="ECO:0007669"/>
    <property type="project" value="Ensembl"/>
</dbReference>
<dbReference type="GO" id="GO:0007141">
    <property type="term" value="P:male meiosis I"/>
    <property type="evidence" value="ECO:0007669"/>
    <property type="project" value="Ensembl"/>
</dbReference>
<comment type="subcellular location">
    <subcellularLocation>
        <location evidence="1">Nucleus</location>
    </subcellularLocation>
</comment>
<evidence type="ECO:0000313" key="8">
    <source>
        <dbReference type="Proteomes" id="UP000005447"/>
    </source>
</evidence>
<dbReference type="EMBL" id="AAKN02049560">
    <property type="status" value="NOT_ANNOTATED_CDS"/>
    <property type="molecule type" value="Genomic_DNA"/>
</dbReference>
<dbReference type="GO" id="GO:0000792">
    <property type="term" value="C:heterochromatin"/>
    <property type="evidence" value="ECO:0007669"/>
    <property type="project" value="Ensembl"/>
</dbReference>
<dbReference type="GO" id="GO:0035098">
    <property type="term" value="C:ESC/E(Z) complex"/>
    <property type="evidence" value="ECO:0007669"/>
    <property type="project" value="Ensembl"/>
</dbReference>
<dbReference type="STRING" id="10141.ENSCPOP00000003672"/>
<dbReference type="InterPro" id="IPR029063">
    <property type="entry name" value="SAM-dependent_MTases_sf"/>
</dbReference>
<dbReference type="GeneTree" id="ENSGT00940000162228"/>
<dbReference type="FunCoup" id="H0V2B6">
    <property type="interactions" value="228"/>
</dbReference>
<dbReference type="Pfam" id="PF17980">
    <property type="entry name" value="ADD_DNMT3"/>
    <property type="match status" value="1"/>
</dbReference>
<dbReference type="GO" id="GO:0141068">
    <property type="term" value="P:autosome genomic imprinting"/>
    <property type="evidence" value="ECO:0007669"/>
    <property type="project" value="Ensembl"/>
</dbReference>
<evidence type="ECO:0000256" key="5">
    <source>
        <dbReference type="ARBA" id="ARBA00023242"/>
    </source>
</evidence>
<dbReference type="InterPro" id="IPR025766">
    <property type="entry name" value="ADD"/>
</dbReference>
<dbReference type="GO" id="GO:0045892">
    <property type="term" value="P:negative regulation of DNA-templated transcription"/>
    <property type="evidence" value="ECO:0007669"/>
    <property type="project" value="TreeGrafter"/>
</dbReference>
<dbReference type="GO" id="GO:0048863">
    <property type="term" value="P:stem cell differentiation"/>
    <property type="evidence" value="ECO:0007669"/>
    <property type="project" value="Ensembl"/>
</dbReference>
<dbReference type="InterPro" id="IPR050390">
    <property type="entry name" value="C5-Methyltransferase"/>
</dbReference>
<dbReference type="GO" id="GO:0019899">
    <property type="term" value="F:enzyme binding"/>
    <property type="evidence" value="ECO:0007669"/>
    <property type="project" value="Ensembl"/>
</dbReference>
<keyword evidence="2" id="KW-0479">Metal-binding</keyword>
<dbReference type="Pfam" id="PF21255">
    <property type="entry name" value="DNMT3_ADD_GATA1-like"/>
    <property type="match status" value="1"/>
</dbReference>
<evidence type="ECO:0000256" key="4">
    <source>
        <dbReference type="ARBA" id="ARBA00022833"/>
    </source>
</evidence>
<dbReference type="PANTHER" id="PTHR23068">
    <property type="entry name" value="DNA CYTOSINE-5- -METHYLTRANSFERASE 3-RELATED"/>
    <property type="match status" value="1"/>
</dbReference>
<keyword evidence="4" id="KW-0862">Zinc</keyword>
<reference evidence="7" key="2">
    <citation type="submission" date="2025-08" db="UniProtKB">
        <authorList>
            <consortium name="Ensembl"/>
        </authorList>
    </citation>
    <scope>IDENTIFICATION</scope>
    <source>
        <strain evidence="7">2N</strain>
    </source>
</reference>
<dbReference type="GO" id="GO:0009791">
    <property type="term" value="P:post-embryonic development"/>
    <property type="evidence" value="ECO:0007669"/>
    <property type="project" value="Ensembl"/>
</dbReference>
<reference evidence="7" key="3">
    <citation type="submission" date="2025-09" db="UniProtKB">
        <authorList>
            <consortium name="Ensembl"/>
        </authorList>
    </citation>
    <scope>IDENTIFICATION</scope>
    <source>
        <strain evidence="7">2N</strain>
    </source>
</reference>
<dbReference type="InterPro" id="IPR040552">
    <property type="entry name" value="DNMT3_ADD_GATA1-like"/>
</dbReference>
<dbReference type="AlphaFoldDB" id="H0V2B6"/>
<dbReference type="Proteomes" id="UP000005447">
    <property type="component" value="Unassembled WGS sequence"/>
</dbReference>
<name>H0V2B6_CAVPO</name>
<dbReference type="VEuPathDB" id="HostDB:ENSCPOG00000004070"/>
<evidence type="ECO:0000256" key="3">
    <source>
        <dbReference type="ARBA" id="ARBA00022771"/>
    </source>
</evidence>
<organism evidence="7 8">
    <name type="scientific">Cavia porcellus</name>
    <name type="common">Guinea pig</name>
    <dbReference type="NCBI Taxonomy" id="10141"/>
    <lineage>
        <taxon>Eukaryota</taxon>
        <taxon>Metazoa</taxon>
        <taxon>Chordata</taxon>
        <taxon>Craniata</taxon>
        <taxon>Vertebrata</taxon>
        <taxon>Euteleostomi</taxon>
        <taxon>Mammalia</taxon>
        <taxon>Eutheria</taxon>
        <taxon>Euarchontoglires</taxon>
        <taxon>Glires</taxon>
        <taxon>Rodentia</taxon>
        <taxon>Hystricomorpha</taxon>
        <taxon>Caviidae</taxon>
        <taxon>Cavia</taxon>
    </lineage>
</organism>
<keyword evidence="8" id="KW-1185">Reference proteome</keyword>
<dbReference type="GO" id="GO:0044027">
    <property type="term" value="P:negative regulation of gene expression via chromosomal CpG island methylation"/>
    <property type="evidence" value="ECO:0007669"/>
    <property type="project" value="Ensembl"/>
</dbReference>
<dbReference type="eggNOG" id="ENOG502SIGQ">
    <property type="taxonomic scope" value="Eukaryota"/>
</dbReference>
<keyword evidence="5" id="KW-0539">Nucleus</keyword>
<proteinExistence type="predicted"/>
<dbReference type="GO" id="GO:0007283">
    <property type="term" value="P:spermatogenesis"/>
    <property type="evidence" value="ECO:0007669"/>
    <property type="project" value="Ensembl"/>
</dbReference>
<evidence type="ECO:0000259" key="6">
    <source>
        <dbReference type="PROSITE" id="PS51533"/>
    </source>
</evidence>
<dbReference type="GO" id="GO:0000794">
    <property type="term" value="C:condensed nuclear chromosome"/>
    <property type="evidence" value="ECO:0007669"/>
    <property type="project" value="Ensembl"/>
</dbReference>
<dbReference type="GO" id="GO:0008047">
    <property type="term" value="F:enzyme activator activity"/>
    <property type="evidence" value="ECO:0007669"/>
    <property type="project" value="Ensembl"/>
</dbReference>
<dbReference type="Ensembl" id="ENSCPOT00000004115.3">
    <property type="protein sequence ID" value="ENSCPOP00000003672.3"/>
    <property type="gene ID" value="ENSCPOG00000004070.4"/>
</dbReference>
<dbReference type="GO" id="GO:0141196">
    <property type="term" value="P:transposable element silencing by piRNA-mediated DNA methylation"/>
    <property type="evidence" value="ECO:0007669"/>
    <property type="project" value="Ensembl"/>
</dbReference>
<dbReference type="SUPFAM" id="SSF57903">
    <property type="entry name" value="FYVE/PHD zinc finger"/>
    <property type="match status" value="1"/>
</dbReference>
<dbReference type="OMA" id="ESPLEMY"/>
<dbReference type="GO" id="GO:0001890">
    <property type="term" value="P:placenta development"/>
    <property type="evidence" value="ECO:0007669"/>
    <property type="project" value="Ensembl"/>
</dbReference>
<evidence type="ECO:0000256" key="2">
    <source>
        <dbReference type="ARBA" id="ARBA00022723"/>
    </source>
</evidence>
<dbReference type="GO" id="GO:0005737">
    <property type="term" value="C:cytoplasm"/>
    <property type="evidence" value="ECO:0007669"/>
    <property type="project" value="Ensembl"/>
</dbReference>
<dbReference type="GO" id="GO:0008270">
    <property type="term" value="F:zinc ion binding"/>
    <property type="evidence" value="ECO:0007669"/>
    <property type="project" value="UniProtKB-KW"/>
</dbReference>
<sequence>MACSILKTRSPKALDRRDPGPAGCPALALEAERSVDVLLLDSIEPPQAPARRRGRERITYEVSVNQRNIEAICLCCGSFQVHIRHPLFEGGMCAPCKDKFLGALFLYDEDGYQSCCSICASGSVLLICENPQCTRCYCFECLDVLVGPGTSDKVHSMSSWVCFLCLPFPCSGLLRRRPKWRGQLKAFHDLEAGSPLEMYKTVPVWKRQPMRVLSLFGDIKQELMSLGFLEAGSQAGRLRHLEDVTDVVRRDVEEWGPFDLVYGSTPTLGHACDRSPAWFLFQFHRLLQYSRPPPGSPQPFFWMFVDHLLLTSDDQAIATRFLEIEPATLQDVHGRVLQGAARVWSNIPAVRRYWGPRGH</sequence>
<gene>
    <name evidence="7" type="primary">DNMT3L</name>
</gene>
<accession>H0V2B6</accession>
<dbReference type="InParanoid" id="H0V2B6"/>
<keyword evidence="3" id="KW-0863">Zinc-finger</keyword>
<protein>
    <submittedName>
        <fullName evidence="7">DNA methyltransferase 3 like</fullName>
    </submittedName>
</protein>
<evidence type="ECO:0000313" key="7">
    <source>
        <dbReference type="Ensembl" id="ENSCPOP00000003672.3"/>
    </source>
</evidence>
<dbReference type="GO" id="GO:0044726">
    <property type="term" value="P:epigenetic programing of female pronucleus"/>
    <property type="evidence" value="ECO:0007669"/>
    <property type="project" value="Ensembl"/>
</dbReference>
<dbReference type="GO" id="GO:0060718">
    <property type="term" value="P:chorionic trophoblast cell differentiation"/>
    <property type="evidence" value="ECO:0007669"/>
    <property type="project" value="Ensembl"/>
</dbReference>
<evidence type="ECO:0000256" key="1">
    <source>
        <dbReference type="ARBA" id="ARBA00004123"/>
    </source>
</evidence>
<dbReference type="HOGENOM" id="CLU_006958_9_0_1"/>
<reference evidence="8" key="1">
    <citation type="journal article" date="2011" name="Nature">
        <title>A high-resolution map of human evolutionary constraint using 29 mammals.</title>
        <authorList>
            <person name="Lindblad-Toh K."/>
            <person name="Garber M."/>
            <person name="Zuk O."/>
            <person name="Lin M.F."/>
            <person name="Parker B.J."/>
            <person name="Washietl S."/>
            <person name="Kheradpour P."/>
            <person name="Ernst J."/>
            <person name="Jordan G."/>
            <person name="Mauceli E."/>
            <person name="Ward L.D."/>
            <person name="Lowe C.B."/>
            <person name="Holloway A.K."/>
            <person name="Clamp M."/>
            <person name="Gnerre S."/>
            <person name="Alfoldi J."/>
            <person name="Beal K."/>
            <person name="Chang J."/>
            <person name="Clawson H."/>
            <person name="Cuff J."/>
            <person name="Di Palma F."/>
            <person name="Fitzgerald S."/>
            <person name="Flicek P."/>
            <person name="Guttman M."/>
            <person name="Hubisz M.J."/>
            <person name="Jaffe D.B."/>
            <person name="Jungreis I."/>
            <person name="Kent W.J."/>
            <person name="Kostka D."/>
            <person name="Lara M."/>
            <person name="Martins A.L."/>
            <person name="Massingham T."/>
            <person name="Moltke I."/>
            <person name="Raney B.J."/>
            <person name="Rasmussen M.D."/>
            <person name="Robinson J."/>
            <person name="Stark A."/>
            <person name="Vilella A.J."/>
            <person name="Wen J."/>
            <person name="Xie X."/>
            <person name="Zody M.C."/>
            <person name="Baldwin J."/>
            <person name="Bloom T."/>
            <person name="Chin C.W."/>
            <person name="Heiman D."/>
            <person name="Nicol R."/>
            <person name="Nusbaum C."/>
            <person name="Young S."/>
            <person name="Wilkinson J."/>
            <person name="Worley K.C."/>
            <person name="Kovar C.L."/>
            <person name="Muzny D.M."/>
            <person name="Gibbs R.A."/>
            <person name="Cree A."/>
            <person name="Dihn H.H."/>
            <person name="Fowler G."/>
            <person name="Jhangiani S."/>
            <person name="Joshi V."/>
            <person name="Lee S."/>
            <person name="Lewis L.R."/>
            <person name="Nazareth L.V."/>
            <person name="Okwuonu G."/>
            <person name="Santibanez J."/>
            <person name="Warren W.C."/>
            <person name="Mardis E.R."/>
            <person name="Weinstock G.M."/>
            <person name="Wilson R.K."/>
            <person name="Delehaunty K."/>
            <person name="Dooling D."/>
            <person name="Fronik C."/>
            <person name="Fulton L."/>
            <person name="Fulton B."/>
            <person name="Graves T."/>
            <person name="Minx P."/>
            <person name="Sodergren E."/>
            <person name="Birney E."/>
            <person name="Margulies E.H."/>
            <person name="Herrero J."/>
            <person name="Green E.D."/>
            <person name="Haussler D."/>
            <person name="Siepel A."/>
            <person name="Goldman N."/>
            <person name="Pollard K.S."/>
            <person name="Pedersen J.S."/>
            <person name="Lander E.S."/>
            <person name="Kellis M."/>
        </authorList>
    </citation>
    <scope>NUCLEOTIDE SEQUENCE [LARGE SCALE GENOMIC DNA]</scope>
    <source>
        <strain evidence="8">2N</strain>
    </source>
</reference>
<dbReference type="PROSITE" id="PS51533">
    <property type="entry name" value="ADD"/>
    <property type="match status" value="1"/>
</dbReference>